<dbReference type="Proteomes" id="UP000177141">
    <property type="component" value="Unassembled WGS sequence"/>
</dbReference>
<evidence type="ECO:0008006" key="3">
    <source>
        <dbReference type="Google" id="ProtNLM"/>
    </source>
</evidence>
<dbReference type="EMBL" id="MGAL01000013">
    <property type="protein sequence ID" value="OGK48577.1"/>
    <property type="molecule type" value="Genomic_DNA"/>
</dbReference>
<evidence type="ECO:0000313" key="1">
    <source>
        <dbReference type="EMBL" id="OGK48577.1"/>
    </source>
</evidence>
<gene>
    <name evidence="1" type="ORF">A3A93_03870</name>
</gene>
<organism evidence="1 2">
    <name type="scientific">Candidatus Roizmanbacteria bacterium RIFCSPLOWO2_01_FULL_38_12</name>
    <dbReference type="NCBI Taxonomy" id="1802061"/>
    <lineage>
        <taxon>Bacteria</taxon>
        <taxon>Candidatus Roizmaniibacteriota</taxon>
    </lineage>
</organism>
<comment type="caution">
    <text evidence="1">The sequence shown here is derived from an EMBL/GenBank/DDBJ whole genome shotgun (WGS) entry which is preliminary data.</text>
</comment>
<dbReference type="AlphaFoldDB" id="A0A1F7IYZ9"/>
<dbReference type="Gene3D" id="3.40.50.300">
    <property type="entry name" value="P-loop containing nucleotide triphosphate hydrolases"/>
    <property type="match status" value="1"/>
</dbReference>
<evidence type="ECO:0000313" key="2">
    <source>
        <dbReference type="Proteomes" id="UP000177141"/>
    </source>
</evidence>
<name>A0A1F7IYZ9_9BACT</name>
<dbReference type="InterPro" id="IPR027417">
    <property type="entry name" value="P-loop_NTPase"/>
</dbReference>
<protein>
    <recommendedName>
        <fullName evidence="3">SynChlorMet cassette protein ScmC</fullName>
    </recommendedName>
</protein>
<proteinExistence type="predicted"/>
<sequence length="268" mass="31438">MEVVYLSFAGFIIAVRFYPPNEGWLPEVFKEDLYNYHGGLIIKNLGRKKIDYTIRVIDENNIQFVRLAKVNRNLVHFYEKENDKSLTTFYHIGIYQFQIVLRIVANKLLAKHKSFLLHSSGNEIGDKAHLFLARSGGGKSTIMGLLHPTYKGIADDTIIIKQEGNHYYAYQTPFLEKKPWIKKTPKRYEIGGMYFLHKNPVFSLTKITNKNDLSERVLKSIWFDVDYPRQKVSQIIKLVKQEDYFYDLVFAKDQKRINKLRALFTNLC</sequence>
<dbReference type="STRING" id="1802061.A3A93_03870"/>
<reference evidence="1 2" key="1">
    <citation type="journal article" date="2016" name="Nat. Commun.">
        <title>Thousands of microbial genomes shed light on interconnected biogeochemical processes in an aquifer system.</title>
        <authorList>
            <person name="Anantharaman K."/>
            <person name="Brown C.T."/>
            <person name="Hug L.A."/>
            <person name="Sharon I."/>
            <person name="Castelle C.J."/>
            <person name="Probst A.J."/>
            <person name="Thomas B.C."/>
            <person name="Singh A."/>
            <person name="Wilkins M.J."/>
            <person name="Karaoz U."/>
            <person name="Brodie E.L."/>
            <person name="Williams K.H."/>
            <person name="Hubbard S.S."/>
            <person name="Banfield J.F."/>
        </authorList>
    </citation>
    <scope>NUCLEOTIDE SEQUENCE [LARGE SCALE GENOMIC DNA]</scope>
</reference>
<accession>A0A1F7IYZ9</accession>